<name>A0ABU3GYW9_9SPHI</name>
<feature type="domain" description="Transposase IS116/IS110/IS902 C-terminal" evidence="2">
    <location>
        <begin position="312"/>
        <end position="393"/>
    </location>
</feature>
<keyword evidence="4" id="KW-1185">Reference proteome</keyword>
<dbReference type="EMBL" id="JAVLVU010000001">
    <property type="protein sequence ID" value="MDT3404972.1"/>
    <property type="molecule type" value="Genomic_DNA"/>
</dbReference>
<gene>
    <name evidence="3" type="ORF">QE417_004044</name>
</gene>
<dbReference type="InterPro" id="IPR047650">
    <property type="entry name" value="Transpos_IS110"/>
</dbReference>
<evidence type="ECO:0000259" key="1">
    <source>
        <dbReference type="Pfam" id="PF01548"/>
    </source>
</evidence>
<dbReference type="Pfam" id="PF01548">
    <property type="entry name" value="DEDD_Tnp_IS110"/>
    <property type="match status" value="1"/>
</dbReference>
<dbReference type="PANTHER" id="PTHR33055">
    <property type="entry name" value="TRANSPOSASE FOR INSERTION SEQUENCE ELEMENT IS1111A"/>
    <property type="match status" value="1"/>
</dbReference>
<dbReference type="RefSeq" id="WP_311952914.1">
    <property type="nucleotide sequence ID" value="NZ_JAVLVU010000001.1"/>
</dbReference>
<sequence length="461" mass="52342">MNKTDQKATKKQSKNRVDFQLVNPKAAGIDIGDTVHAVAVPQDRDEISVREFGTFTVDLLAIAGWLKACRIETVAMESTGVYWKNLCGVLIAEGFEVYLVNARHTKNISGKKTDESDAQWIQKLHSCGLLGSSFLPDDQTECLRTLVRYRRKLTQDSSTCVLRMQKALELMNLKIHTLINDLMGKTGKAIVEAIIDGERIAENFLPFVDPRIKADRAHISKSLEGNWRKEQLFLLEQNYHNYQFLQTQVGKCDQEIEWALRSVHAKQNEGITIPEKEVKLTPKGKISKQKKDKNQPLFDTRAYLKGIHQVDVMELYGLHEISALEILSETGTDLSKWSTPERFVSWLNLCPNSKISGGKLLSSKLQKKKPNAAAKAFRMAAQGVQNSQNWMGHFFRRMKAKGGHKYAVVATARKIAIIYYKMVSERRSFDPLVYEDHLNRNQQAKIASLQKALDRLKQQVA</sequence>
<feature type="domain" description="Transposase IS110-like N-terminal" evidence="1">
    <location>
        <begin position="27"/>
        <end position="170"/>
    </location>
</feature>
<evidence type="ECO:0000313" key="3">
    <source>
        <dbReference type="EMBL" id="MDT3404972.1"/>
    </source>
</evidence>
<dbReference type="Pfam" id="PF02371">
    <property type="entry name" value="Transposase_20"/>
    <property type="match status" value="1"/>
</dbReference>
<comment type="caution">
    <text evidence="3">The sequence shown here is derived from an EMBL/GenBank/DDBJ whole genome shotgun (WGS) entry which is preliminary data.</text>
</comment>
<accession>A0ABU3GYW9</accession>
<dbReference type="NCBIfam" id="NF033542">
    <property type="entry name" value="transpos_IS110"/>
    <property type="match status" value="1"/>
</dbReference>
<evidence type="ECO:0000313" key="4">
    <source>
        <dbReference type="Proteomes" id="UP001258315"/>
    </source>
</evidence>
<protein>
    <submittedName>
        <fullName evidence="3">Transposase</fullName>
    </submittedName>
</protein>
<dbReference type="InterPro" id="IPR002525">
    <property type="entry name" value="Transp_IS110-like_N"/>
</dbReference>
<evidence type="ECO:0000259" key="2">
    <source>
        <dbReference type="Pfam" id="PF02371"/>
    </source>
</evidence>
<organism evidence="3 4">
    <name type="scientific">Mucilaginibacter terrae</name>
    <dbReference type="NCBI Taxonomy" id="1955052"/>
    <lineage>
        <taxon>Bacteria</taxon>
        <taxon>Pseudomonadati</taxon>
        <taxon>Bacteroidota</taxon>
        <taxon>Sphingobacteriia</taxon>
        <taxon>Sphingobacteriales</taxon>
        <taxon>Sphingobacteriaceae</taxon>
        <taxon>Mucilaginibacter</taxon>
    </lineage>
</organism>
<dbReference type="PANTHER" id="PTHR33055:SF13">
    <property type="entry name" value="TRANSPOSASE"/>
    <property type="match status" value="1"/>
</dbReference>
<dbReference type="InterPro" id="IPR003346">
    <property type="entry name" value="Transposase_20"/>
</dbReference>
<reference evidence="4" key="1">
    <citation type="submission" date="2023-07" db="EMBL/GenBank/DDBJ databases">
        <title>Functional and genomic diversity of the sorghum phyllosphere microbiome.</title>
        <authorList>
            <person name="Shade A."/>
        </authorList>
    </citation>
    <scope>NUCLEOTIDE SEQUENCE [LARGE SCALE GENOMIC DNA]</scope>
    <source>
        <strain evidence="4">SORGH_AS_0422</strain>
    </source>
</reference>
<dbReference type="Proteomes" id="UP001258315">
    <property type="component" value="Unassembled WGS sequence"/>
</dbReference>
<proteinExistence type="predicted"/>